<dbReference type="InterPro" id="IPR023753">
    <property type="entry name" value="FAD/NAD-binding_dom"/>
</dbReference>
<comment type="cofactor">
    <cofactor evidence="1">
        <name>FAD</name>
        <dbReference type="ChEBI" id="CHEBI:57692"/>
    </cofactor>
</comment>
<dbReference type="EMBL" id="BARW01040070">
    <property type="protein sequence ID" value="GAJ24316.1"/>
    <property type="molecule type" value="Genomic_DNA"/>
</dbReference>
<dbReference type="AlphaFoldDB" id="X1VY65"/>
<evidence type="ECO:0000256" key="1">
    <source>
        <dbReference type="ARBA" id="ARBA00001974"/>
    </source>
</evidence>
<keyword evidence="3" id="KW-0274">FAD</keyword>
<dbReference type="PANTHER" id="PTHR43429">
    <property type="entry name" value="PYRIDINE NUCLEOTIDE-DISULFIDE OXIDOREDUCTASE DOMAIN-CONTAINING"/>
    <property type="match status" value="1"/>
</dbReference>
<feature type="domain" description="FAD/NAD(P)-binding" evidence="4">
    <location>
        <begin position="3"/>
        <end position="126"/>
    </location>
</feature>
<evidence type="ECO:0000256" key="2">
    <source>
        <dbReference type="ARBA" id="ARBA00022630"/>
    </source>
</evidence>
<dbReference type="SUPFAM" id="SSF51905">
    <property type="entry name" value="FAD/NAD(P)-binding domain"/>
    <property type="match status" value="1"/>
</dbReference>
<gene>
    <name evidence="5" type="ORF">S12H4_60748</name>
</gene>
<feature type="non-terminal residue" evidence="5">
    <location>
        <position position="130"/>
    </location>
</feature>
<comment type="caution">
    <text evidence="5">The sequence shown here is derived from an EMBL/GenBank/DDBJ whole genome shotgun (WGS) entry which is preliminary data.</text>
</comment>
<dbReference type="Pfam" id="PF07992">
    <property type="entry name" value="Pyr_redox_2"/>
    <property type="match status" value="1"/>
</dbReference>
<accession>X1VY65</accession>
<protein>
    <recommendedName>
        <fullName evidence="4">FAD/NAD(P)-binding domain-containing protein</fullName>
    </recommendedName>
</protein>
<organism evidence="5">
    <name type="scientific">marine sediment metagenome</name>
    <dbReference type="NCBI Taxonomy" id="412755"/>
    <lineage>
        <taxon>unclassified sequences</taxon>
        <taxon>metagenomes</taxon>
        <taxon>ecological metagenomes</taxon>
    </lineage>
</organism>
<dbReference type="GO" id="GO:0016491">
    <property type="term" value="F:oxidoreductase activity"/>
    <property type="evidence" value="ECO:0007669"/>
    <property type="project" value="InterPro"/>
</dbReference>
<dbReference type="InterPro" id="IPR036188">
    <property type="entry name" value="FAD/NAD-bd_sf"/>
</dbReference>
<dbReference type="PANTHER" id="PTHR43429:SF3">
    <property type="entry name" value="NITRITE REDUCTASE [NAD(P)H]"/>
    <property type="match status" value="1"/>
</dbReference>
<dbReference type="InterPro" id="IPR050260">
    <property type="entry name" value="FAD-bd_OxRdtase"/>
</dbReference>
<keyword evidence="2" id="KW-0285">Flavoprotein</keyword>
<evidence type="ECO:0000259" key="4">
    <source>
        <dbReference type="Pfam" id="PF07992"/>
    </source>
</evidence>
<reference evidence="5" key="1">
    <citation type="journal article" date="2014" name="Front. Microbiol.">
        <title>High frequency of phylogenetically diverse reductive dehalogenase-homologous genes in deep subseafloor sedimentary metagenomes.</title>
        <authorList>
            <person name="Kawai M."/>
            <person name="Futagami T."/>
            <person name="Toyoda A."/>
            <person name="Takaki Y."/>
            <person name="Nishi S."/>
            <person name="Hori S."/>
            <person name="Arai W."/>
            <person name="Tsubouchi T."/>
            <person name="Morono Y."/>
            <person name="Uchiyama I."/>
            <person name="Ito T."/>
            <person name="Fujiyama A."/>
            <person name="Inagaki F."/>
            <person name="Takami H."/>
        </authorList>
    </citation>
    <scope>NUCLEOTIDE SEQUENCE</scope>
    <source>
        <strain evidence="5">Expedition CK06-06</strain>
    </source>
</reference>
<evidence type="ECO:0000313" key="5">
    <source>
        <dbReference type="EMBL" id="GAJ24316.1"/>
    </source>
</evidence>
<sequence>AGGESYNYDKAILDLGAIPIIPPISGIDSQNEFVLTTDIETAKVFEEAIPRYSSAAVIGVGQIALEVAGILRARNYDKIYLLGRSDRLLRAYLDKDMAERIEGRVAGVGIELVLSAKINSITSRHGKKVV</sequence>
<name>X1VY65_9ZZZZ</name>
<proteinExistence type="predicted"/>
<feature type="non-terminal residue" evidence="5">
    <location>
        <position position="1"/>
    </location>
</feature>
<evidence type="ECO:0000256" key="3">
    <source>
        <dbReference type="ARBA" id="ARBA00022827"/>
    </source>
</evidence>
<dbReference type="Gene3D" id="3.50.50.60">
    <property type="entry name" value="FAD/NAD(P)-binding domain"/>
    <property type="match status" value="2"/>
</dbReference>